<feature type="domain" description="FecR N-terminal" evidence="2">
    <location>
        <begin position="15"/>
        <end position="55"/>
    </location>
</feature>
<dbReference type="PIRSF" id="PIRSF018266">
    <property type="entry name" value="FecR"/>
    <property type="match status" value="1"/>
</dbReference>
<proteinExistence type="predicted"/>
<dbReference type="PANTHER" id="PTHR30273">
    <property type="entry name" value="PERIPLASMIC SIGNAL SENSOR AND SIGMA FACTOR ACTIVATOR FECR-RELATED"/>
    <property type="match status" value="1"/>
</dbReference>
<evidence type="ECO:0000259" key="1">
    <source>
        <dbReference type="Pfam" id="PF04773"/>
    </source>
</evidence>
<keyword evidence="4" id="KW-1185">Reference proteome</keyword>
<accession>A0ABS3TWU7</accession>
<feature type="domain" description="FecR protein" evidence="1">
    <location>
        <begin position="116"/>
        <end position="209"/>
    </location>
</feature>
<dbReference type="InterPro" id="IPR006860">
    <property type="entry name" value="FecR"/>
</dbReference>
<protein>
    <submittedName>
        <fullName evidence="3">FecR domain-containing protein</fullName>
    </submittedName>
</protein>
<dbReference type="PANTHER" id="PTHR30273:SF2">
    <property type="entry name" value="PROTEIN FECR"/>
    <property type="match status" value="1"/>
</dbReference>
<dbReference type="Pfam" id="PF04773">
    <property type="entry name" value="FecR"/>
    <property type="match status" value="1"/>
</dbReference>
<dbReference type="InterPro" id="IPR032623">
    <property type="entry name" value="FecR_N"/>
</dbReference>
<evidence type="ECO:0000313" key="4">
    <source>
        <dbReference type="Proteomes" id="UP000669060"/>
    </source>
</evidence>
<comment type="caution">
    <text evidence="3">The sequence shown here is derived from an EMBL/GenBank/DDBJ whole genome shotgun (WGS) entry which is preliminary data.</text>
</comment>
<dbReference type="Gene3D" id="2.60.120.1440">
    <property type="match status" value="1"/>
</dbReference>
<evidence type="ECO:0000259" key="2">
    <source>
        <dbReference type="Pfam" id="PF16220"/>
    </source>
</evidence>
<dbReference type="RefSeq" id="WP_208316657.1">
    <property type="nucleotide sequence ID" value="NZ_JAELYA010000012.1"/>
</dbReference>
<evidence type="ECO:0000313" key="3">
    <source>
        <dbReference type="EMBL" id="MBO3278156.1"/>
    </source>
</evidence>
<dbReference type="Pfam" id="PF16220">
    <property type="entry name" value="DUF4880"/>
    <property type="match status" value="1"/>
</dbReference>
<gene>
    <name evidence="3" type="ORF">JFY56_23300</name>
</gene>
<dbReference type="EMBL" id="JAELYA010000012">
    <property type="protein sequence ID" value="MBO3278156.1"/>
    <property type="molecule type" value="Genomic_DNA"/>
</dbReference>
<sequence length="326" mass="36310">MPTPDSRPLDPAIVDQAIHWLVRLRFNPADAETSHAFEHWHCQHPEHALAWQRVAGLGDDFARLPPALARDTLQGARRRMSRRDSLKVLGLLLGSGSLAWLGREHTPLPELFAEQRTGTGERRRVTLDDGSRLQLNSGSAVDREFDDARRLLVLRRGELIVETGADPRSSHLRPLWVRTRDGYLRALGTHFLVRERQDGTLLSVREGAVAVFPGQGQRQPAQVIRAGQSILFDERGMHSPPDLGLDPWSWSDEVLSARNARLADFLAELARHRPGLLRCSAAAADLRVSGVYQLADTGQVLALLARALPIRVDTFTPYWVSVDSLA</sequence>
<dbReference type="Proteomes" id="UP000669060">
    <property type="component" value="Unassembled WGS sequence"/>
</dbReference>
<organism evidence="3 4">
    <name type="scientific">Pseudomonas schmalbachii</name>
    <dbReference type="NCBI Taxonomy" id="2816993"/>
    <lineage>
        <taxon>Bacteria</taxon>
        <taxon>Pseudomonadati</taxon>
        <taxon>Pseudomonadota</taxon>
        <taxon>Gammaproteobacteria</taxon>
        <taxon>Pseudomonadales</taxon>
        <taxon>Pseudomonadaceae</taxon>
        <taxon>Pseudomonas</taxon>
    </lineage>
</organism>
<name>A0ABS3TWU7_9PSED</name>
<reference evidence="3 4" key="1">
    <citation type="submission" date="2020-12" db="EMBL/GenBank/DDBJ databases">
        <title>Pseudomonas schmalbachii sp. nov. isolated from millipede gut.</title>
        <authorList>
            <person name="Shelomi M."/>
        </authorList>
    </citation>
    <scope>NUCLEOTIDE SEQUENCE [LARGE SCALE GENOMIC DNA]</scope>
    <source>
        <strain evidence="3 4">Milli4</strain>
    </source>
</reference>
<dbReference type="InterPro" id="IPR012373">
    <property type="entry name" value="Ferrdict_sens_TM"/>
</dbReference>